<proteinExistence type="predicted"/>
<keyword evidence="1" id="KW-1133">Transmembrane helix</keyword>
<dbReference type="AlphaFoldDB" id="D7M019"/>
<evidence type="ECO:0000313" key="2">
    <source>
        <dbReference type="EMBL" id="EFH50260.1"/>
    </source>
</evidence>
<dbReference type="HOGENOM" id="CLU_2349605_0_0_1"/>
<accession>D7M019</accession>
<keyword evidence="3" id="KW-1185">Reference proteome</keyword>
<gene>
    <name evidence="2" type="ORF">ARALYDRAFT_910090</name>
</gene>
<dbReference type="Gramene" id="scaffold_602147.1">
    <property type="protein sequence ID" value="scaffold_602147.1"/>
    <property type="gene ID" value="scaffold_602147.1"/>
</dbReference>
<protein>
    <submittedName>
        <fullName evidence="2">Uncharacterized protein</fullName>
    </submittedName>
</protein>
<dbReference type="GO" id="GO:0046527">
    <property type="term" value="F:glucosyltransferase activity"/>
    <property type="evidence" value="ECO:0007669"/>
    <property type="project" value="TreeGrafter"/>
</dbReference>
<dbReference type="PANTHER" id="PTHR12741">
    <property type="entry name" value="LYST-INTERACTING PROTEIN LIP5 DOPAMINE RESPONSIVE PROTEIN DRG-1"/>
    <property type="match status" value="1"/>
</dbReference>
<dbReference type="EMBL" id="GL348718">
    <property type="protein sequence ID" value="EFH50260.1"/>
    <property type="molecule type" value="Genomic_DNA"/>
</dbReference>
<dbReference type="Proteomes" id="UP000008694">
    <property type="component" value="Unassembled WGS sequence"/>
</dbReference>
<name>D7M019_ARALL</name>
<reference evidence="3" key="1">
    <citation type="journal article" date="2011" name="Nat. Genet.">
        <title>The Arabidopsis lyrata genome sequence and the basis of rapid genome size change.</title>
        <authorList>
            <person name="Hu T.T."/>
            <person name="Pattyn P."/>
            <person name="Bakker E.G."/>
            <person name="Cao J."/>
            <person name="Cheng J.-F."/>
            <person name="Clark R.M."/>
            <person name="Fahlgren N."/>
            <person name="Fawcett J.A."/>
            <person name="Grimwood J."/>
            <person name="Gundlach H."/>
            <person name="Haberer G."/>
            <person name="Hollister J.D."/>
            <person name="Ossowski S."/>
            <person name="Ottilar R.P."/>
            <person name="Salamov A.A."/>
            <person name="Schneeberger K."/>
            <person name="Spannagl M."/>
            <person name="Wang X."/>
            <person name="Yang L."/>
            <person name="Nasrallah M.E."/>
            <person name="Bergelson J."/>
            <person name="Carrington J.C."/>
            <person name="Gaut B.S."/>
            <person name="Schmutz J."/>
            <person name="Mayer K.F.X."/>
            <person name="Van de Peer Y."/>
            <person name="Grigoriev I.V."/>
            <person name="Nordborg M."/>
            <person name="Weigel D."/>
            <person name="Guo Y.-L."/>
        </authorList>
    </citation>
    <scope>NUCLEOTIDE SEQUENCE [LARGE SCALE GENOMIC DNA]</scope>
    <source>
        <strain evidence="3">cv. MN47</strain>
    </source>
</reference>
<organism evidence="3">
    <name type="scientific">Arabidopsis lyrata subsp. lyrata</name>
    <name type="common">Lyre-leaved rock-cress</name>
    <dbReference type="NCBI Taxonomy" id="81972"/>
    <lineage>
        <taxon>Eukaryota</taxon>
        <taxon>Viridiplantae</taxon>
        <taxon>Streptophyta</taxon>
        <taxon>Embryophyta</taxon>
        <taxon>Tracheophyta</taxon>
        <taxon>Spermatophyta</taxon>
        <taxon>Magnoliopsida</taxon>
        <taxon>eudicotyledons</taxon>
        <taxon>Gunneridae</taxon>
        <taxon>Pentapetalae</taxon>
        <taxon>rosids</taxon>
        <taxon>malvids</taxon>
        <taxon>Brassicales</taxon>
        <taxon>Brassicaceae</taxon>
        <taxon>Camelineae</taxon>
        <taxon>Arabidopsis</taxon>
    </lineage>
</organism>
<dbReference type="eggNOG" id="KOG0916">
    <property type="taxonomic scope" value="Eukaryota"/>
</dbReference>
<evidence type="ECO:0000313" key="3">
    <source>
        <dbReference type="Proteomes" id="UP000008694"/>
    </source>
</evidence>
<evidence type="ECO:0000256" key="1">
    <source>
        <dbReference type="SAM" id="Phobius"/>
    </source>
</evidence>
<keyword evidence="1" id="KW-0812">Transmembrane</keyword>
<dbReference type="PANTHER" id="PTHR12741:SF106">
    <property type="entry name" value="CALLOSE SYNTHASE 5"/>
    <property type="match status" value="1"/>
</dbReference>
<keyword evidence="1" id="KW-0472">Membrane</keyword>
<dbReference type="GO" id="GO:0005886">
    <property type="term" value="C:plasma membrane"/>
    <property type="evidence" value="ECO:0007669"/>
    <property type="project" value="TreeGrafter"/>
</dbReference>
<feature type="transmembrane region" description="Helical" evidence="1">
    <location>
        <begin position="63"/>
        <end position="84"/>
    </location>
</feature>
<dbReference type="STRING" id="81972.D7M019"/>
<sequence>MTLFLLMVVIVALLSQFCNLALSNIIVLPLAFLPTGWALLQNSQVGRLLMKALGLWEFVKMVARFYDCLMGLVIFFLVIVCSWFSSVSEFQTRFYTN</sequence>